<keyword evidence="8" id="KW-1185">Reference proteome</keyword>
<dbReference type="GO" id="GO:0008171">
    <property type="term" value="F:O-methyltransferase activity"/>
    <property type="evidence" value="ECO:0007669"/>
    <property type="project" value="UniProtKB-ARBA"/>
</dbReference>
<keyword evidence="3" id="KW-0949">S-adenosyl-L-methionine</keyword>
<evidence type="ECO:0000259" key="5">
    <source>
        <dbReference type="Pfam" id="PF00891"/>
    </source>
</evidence>
<evidence type="ECO:0000313" key="7">
    <source>
        <dbReference type="EMBL" id="CAK9138797.1"/>
    </source>
</evidence>
<dbReference type="Proteomes" id="UP001642360">
    <property type="component" value="Unassembled WGS sequence"/>
</dbReference>
<dbReference type="InterPro" id="IPR001077">
    <property type="entry name" value="COMT_C"/>
</dbReference>
<reference evidence="7 8" key="1">
    <citation type="submission" date="2024-02" db="EMBL/GenBank/DDBJ databases">
        <authorList>
            <person name="Vignale AGUSTIN F."/>
            <person name="Sosa J E."/>
            <person name="Modenutti C."/>
        </authorList>
    </citation>
    <scope>NUCLEOTIDE SEQUENCE [LARGE SCALE GENOMIC DNA]</scope>
</reference>
<dbReference type="SUPFAM" id="SSF46785">
    <property type="entry name" value="Winged helix' DNA-binding domain"/>
    <property type="match status" value="1"/>
</dbReference>
<keyword evidence="1" id="KW-0489">Methyltransferase</keyword>
<dbReference type="GO" id="GO:0032259">
    <property type="term" value="P:methylation"/>
    <property type="evidence" value="ECO:0007669"/>
    <property type="project" value="UniProtKB-KW"/>
</dbReference>
<dbReference type="PANTHER" id="PTHR11746">
    <property type="entry name" value="O-METHYLTRANSFERASE"/>
    <property type="match status" value="1"/>
</dbReference>
<evidence type="ECO:0000256" key="2">
    <source>
        <dbReference type="ARBA" id="ARBA00022679"/>
    </source>
</evidence>
<sequence length="292" mass="31919">MALKCAVELRIPDIIHSHGCPMTLTQIANEIGPTSPSLDINCLARDAEQSLAPLVFMRNNPLIMSPFQCLSQCVKEGGSAFQKAHGRELFELASVNAEFNRLFNQAMACTARITTKALISEYEEGFRCIGSLVDVGGGTGAAVAEIVKAHPHIKGTNFDLQHVVKTAPVYNGVTHVGGDMFKAIPHADGILMKSIMHNWADENCIKILKNCRKAISKKPGKVIIVEVVLQPGGGDPFDNIGLMFDLVMLTHFPGGKERTEVEWKKILEEGGFPRYKIIKIPALQSIIEAYPE</sequence>
<dbReference type="InterPro" id="IPR016461">
    <property type="entry name" value="COMT-like"/>
</dbReference>
<dbReference type="Gene3D" id="1.10.10.10">
    <property type="entry name" value="Winged helix-like DNA-binding domain superfamily/Winged helix DNA-binding domain"/>
    <property type="match status" value="1"/>
</dbReference>
<comment type="similarity">
    <text evidence="4">Belongs to the class I-like SAM-binding methyltransferase superfamily. Cation-independent O-methyltransferase family. COMT subfamily.</text>
</comment>
<dbReference type="InterPro" id="IPR036388">
    <property type="entry name" value="WH-like_DNA-bd_sf"/>
</dbReference>
<dbReference type="Gene3D" id="3.40.50.150">
    <property type="entry name" value="Vaccinia Virus protein VP39"/>
    <property type="match status" value="1"/>
</dbReference>
<name>A0ABC8R416_9AQUA</name>
<evidence type="ECO:0000256" key="4">
    <source>
        <dbReference type="ARBA" id="ARBA00034481"/>
    </source>
</evidence>
<protein>
    <submittedName>
        <fullName evidence="7">Uncharacterized protein</fullName>
    </submittedName>
</protein>
<feature type="domain" description="O-methyltransferase dimerisation" evidence="6">
    <location>
        <begin position="1"/>
        <end position="37"/>
    </location>
</feature>
<dbReference type="AlphaFoldDB" id="A0ABC8R416"/>
<dbReference type="SUPFAM" id="SSF53335">
    <property type="entry name" value="S-adenosyl-L-methionine-dependent methyltransferases"/>
    <property type="match status" value="1"/>
</dbReference>
<evidence type="ECO:0000313" key="8">
    <source>
        <dbReference type="Proteomes" id="UP001642360"/>
    </source>
</evidence>
<dbReference type="Pfam" id="PF08100">
    <property type="entry name" value="Dimerisation"/>
    <property type="match status" value="1"/>
</dbReference>
<comment type="caution">
    <text evidence="7">The sequence shown here is derived from an EMBL/GenBank/DDBJ whole genome shotgun (WGS) entry which is preliminary data.</text>
</comment>
<evidence type="ECO:0000256" key="3">
    <source>
        <dbReference type="ARBA" id="ARBA00022691"/>
    </source>
</evidence>
<evidence type="ECO:0000259" key="6">
    <source>
        <dbReference type="Pfam" id="PF08100"/>
    </source>
</evidence>
<dbReference type="Pfam" id="PF00891">
    <property type="entry name" value="Methyltransf_2"/>
    <property type="match status" value="1"/>
</dbReference>
<dbReference type="InterPro" id="IPR036390">
    <property type="entry name" value="WH_DNA-bd_sf"/>
</dbReference>
<proteinExistence type="inferred from homology"/>
<dbReference type="EMBL" id="CAUOFW020000915">
    <property type="protein sequence ID" value="CAK9138797.1"/>
    <property type="molecule type" value="Genomic_DNA"/>
</dbReference>
<dbReference type="InterPro" id="IPR012967">
    <property type="entry name" value="COMT_dimerisation"/>
</dbReference>
<dbReference type="InterPro" id="IPR029063">
    <property type="entry name" value="SAM-dependent_MTases_sf"/>
</dbReference>
<evidence type="ECO:0000256" key="1">
    <source>
        <dbReference type="ARBA" id="ARBA00022603"/>
    </source>
</evidence>
<dbReference type="CDD" id="cd02440">
    <property type="entry name" value="AdoMet_MTases"/>
    <property type="match status" value="1"/>
</dbReference>
<organism evidence="7 8">
    <name type="scientific">Ilex paraguariensis</name>
    <name type="common">yerba mate</name>
    <dbReference type="NCBI Taxonomy" id="185542"/>
    <lineage>
        <taxon>Eukaryota</taxon>
        <taxon>Viridiplantae</taxon>
        <taxon>Streptophyta</taxon>
        <taxon>Embryophyta</taxon>
        <taxon>Tracheophyta</taxon>
        <taxon>Spermatophyta</taxon>
        <taxon>Magnoliopsida</taxon>
        <taxon>eudicotyledons</taxon>
        <taxon>Gunneridae</taxon>
        <taxon>Pentapetalae</taxon>
        <taxon>asterids</taxon>
        <taxon>campanulids</taxon>
        <taxon>Aquifoliales</taxon>
        <taxon>Aquifoliaceae</taxon>
        <taxon>Ilex</taxon>
    </lineage>
</organism>
<dbReference type="PROSITE" id="PS51683">
    <property type="entry name" value="SAM_OMT_II"/>
    <property type="match status" value="1"/>
</dbReference>
<keyword evidence="2" id="KW-0808">Transferase</keyword>
<gene>
    <name evidence="7" type="ORF">ILEXP_LOCUS6153</name>
</gene>
<dbReference type="FunFam" id="3.40.50.150:FF:000294">
    <property type="entry name" value="O-methyltransferase family protein"/>
    <property type="match status" value="1"/>
</dbReference>
<accession>A0ABC8R416</accession>
<feature type="domain" description="O-methyltransferase C-terminal" evidence="5">
    <location>
        <begin position="67"/>
        <end position="272"/>
    </location>
</feature>